<gene>
    <name evidence="1" type="ORF">O4U47_28555</name>
</gene>
<reference evidence="1" key="1">
    <citation type="submission" date="2023-01" db="EMBL/GenBank/DDBJ databases">
        <title>Draft genome sequence of Nocardiopsis sp. LSu2-4 isolated from halophytes.</title>
        <authorList>
            <person name="Duangmal K."/>
            <person name="Chantavorakit T."/>
        </authorList>
    </citation>
    <scope>NUCLEOTIDE SEQUENCE</scope>
    <source>
        <strain evidence="1">LSu2-4</strain>
    </source>
</reference>
<sequence length="57" mass="6776">MLNELMAALKTAPLPEGDTAHRERERRRLSARQLRAEMREHARMERALMEISWSRLC</sequence>
<dbReference type="EMBL" id="JAQFWP010000087">
    <property type="protein sequence ID" value="MDA2808493.1"/>
    <property type="molecule type" value="Genomic_DNA"/>
</dbReference>
<dbReference type="Proteomes" id="UP001165685">
    <property type="component" value="Unassembled WGS sequence"/>
</dbReference>
<accession>A0ABT4TUW2</accession>
<dbReference type="RefSeq" id="WP_270681087.1">
    <property type="nucleotide sequence ID" value="NZ_JAQFWP010000087.1"/>
</dbReference>
<organism evidence="1 2">
    <name type="scientific">Nocardiopsis suaedae</name>
    <dbReference type="NCBI Taxonomy" id="3018444"/>
    <lineage>
        <taxon>Bacteria</taxon>
        <taxon>Bacillati</taxon>
        <taxon>Actinomycetota</taxon>
        <taxon>Actinomycetes</taxon>
        <taxon>Streptosporangiales</taxon>
        <taxon>Nocardiopsidaceae</taxon>
        <taxon>Nocardiopsis</taxon>
    </lineage>
</organism>
<evidence type="ECO:0000313" key="1">
    <source>
        <dbReference type="EMBL" id="MDA2808493.1"/>
    </source>
</evidence>
<proteinExistence type="predicted"/>
<comment type="caution">
    <text evidence="1">The sequence shown here is derived from an EMBL/GenBank/DDBJ whole genome shotgun (WGS) entry which is preliminary data.</text>
</comment>
<protein>
    <submittedName>
        <fullName evidence="1">Uncharacterized protein</fullName>
    </submittedName>
</protein>
<evidence type="ECO:0000313" key="2">
    <source>
        <dbReference type="Proteomes" id="UP001165685"/>
    </source>
</evidence>
<name>A0ABT4TUW2_9ACTN</name>
<keyword evidence="2" id="KW-1185">Reference proteome</keyword>